<dbReference type="EMBL" id="CATNWA010001487">
    <property type="protein sequence ID" value="CAI9540369.1"/>
    <property type="molecule type" value="Genomic_DNA"/>
</dbReference>
<evidence type="ECO:0000313" key="1">
    <source>
        <dbReference type="EMBL" id="CAI9540369.1"/>
    </source>
</evidence>
<evidence type="ECO:0000313" key="2">
    <source>
        <dbReference type="Proteomes" id="UP001162483"/>
    </source>
</evidence>
<gene>
    <name evidence="1" type="ORF">SPARVUS_LOCUS1733130</name>
</gene>
<dbReference type="Proteomes" id="UP001162483">
    <property type="component" value="Unassembled WGS sequence"/>
</dbReference>
<name>A0ABN9AWG2_9NEOB</name>
<protein>
    <submittedName>
        <fullName evidence="1">Uncharacterized protein</fullName>
    </submittedName>
</protein>
<keyword evidence="2" id="KW-1185">Reference proteome</keyword>
<accession>A0ABN9AWG2</accession>
<comment type="caution">
    <text evidence="1">The sequence shown here is derived from an EMBL/GenBank/DDBJ whole genome shotgun (WGS) entry which is preliminary data.</text>
</comment>
<proteinExistence type="predicted"/>
<organism evidence="1 2">
    <name type="scientific">Staurois parvus</name>
    <dbReference type="NCBI Taxonomy" id="386267"/>
    <lineage>
        <taxon>Eukaryota</taxon>
        <taxon>Metazoa</taxon>
        <taxon>Chordata</taxon>
        <taxon>Craniata</taxon>
        <taxon>Vertebrata</taxon>
        <taxon>Euteleostomi</taxon>
        <taxon>Amphibia</taxon>
        <taxon>Batrachia</taxon>
        <taxon>Anura</taxon>
        <taxon>Neobatrachia</taxon>
        <taxon>Ranoidea</taxon>
        <taxon>Ranidae</taxon>
        <taxon>Staurois</taxon>
    </lineage>
</organism>
<sequence length="116" mass="12823">MILSVIVPHLPDDGEGWCDLPVWNPGNTEDGDISLVGSHDWIHLDPCVLLNTPLLHGEIDSDTLTPYRNLTHTMIQSPSRHIPCLLLENVPEFPAPLTSPVSSSVISLVTSRIFFF</sequence>
<reference evidence="1" key="1">
    <citation type="submission" date="2023-05" db="EMBL/GenBank/DDBJ databases">
        <authorList>
            <person name="Stuckert A."/>
        </authorList>
    </citation>
    <scope>NUCLEOTIDE SEQUENCE</scope>
</reference>
<feature type="non-terminal residue" evidence="1">
    <location>
        <position position="116"/>
    </location>
</feature>